<feature type="signal peptide" evidence="2">
    <location>
        <begin position="1"/>
        <end position="16"/>
    </location>
</feature>
<sequence>MKRVIIFILFVTAVRSAEENETRVESVNDSVKDSNETETIKNEILVETSDMKPASTLYTTKVPESTTEQITESTTQNDVTQSISESATSTVVLITRPTDSSESTEESSEEESENVSIQNFQNILPPSNDKPKRKVLYVNQQQHGKLNVHLELSDVSVIVIPNQKDPQVSLLNLLLKSAQKSKLQENEQKIKEEGESLKSPSVETYHDDYSKYKQTIRHSDESYQPKPSIPLIESRAPYKVDISSSLTGQQSQQPAVEVIPNASFSRSPIMKLLQPIPVAIQHVQPGLINRRFRRSIDTNIIGLNPGYLSDDGNYGNYNEDEYSEFNTIYNEDLNVVDSNDGSEFVLLGATENCGPGRKRNSYQICVAVDDMK</sequence>
<dbReference type="OrthoDB" id="7686329at2759"/>
<keyword evidence="4" id="KW-1185">Reference proteome</keyword>
<proteinExistence type="predicted"/>
<dbReference type="AlphaFoldDB" id="A0A1J1IME7"/>
<feature type="compositionally biased region" description="Low complexity" evidence="1">
    <location>
        <begin position="64"/>
        <end position="76"/>
    </location>
</feature>
<evidence type="ECO:0000313" key="3">
    <source>
        <dbReference type="EMBL" id="CRK99641.1"/>
    </source>
</evidence>
<feature type="chain" id="PRO_5012204648" evidence="2">
    <location>
        <begin position="17"/>
        <end position="372"/>
    </location>
</feature>
<evidence type="ECO:0000256" key="1">
    <source>
        <dbReference type="SAM" id="MobiDB-lite"/>
    </source>
</evidence>
<feature type="compositionally biased region" description="Polar residues" evidence="1">
    <location>
        <begin position="114"/>
        <end position="125"/>
    </location>
</feature>
<dbReference type="Proteomes" id="UP000183832">
    <property type="component" value="Unassembled WGS sequence"/>
</dbReference>
<protein>
    <submittedName>
        <fullName evidence="3">CLUMA_CG012952, isoform A</fullName>
    </submittedName>
</protein>
<dbReference type="EMBL" id="CVRI01000051">
    <property type="protein sequence ID" value="CRK99641.1"/>
    <property type="molecule type" value="Genomic_DNA"/>
</dbReference>
<evidence type="ECO:0000256" key="2">
    <source>
        <dbReference type="SAM" id="SignalP"/>
    </source>
</evidence>
<feature type="compositionally biased region" description="Acidic residues" evidence="1">
    <location>
        <begin position="102"/>
        <end position="113"/>
    </location>
</feature>
<evidence type="ECO:0000313" key="4">
    <source>
        <dbReference type="Proteomes" id="UP000183832"/>
    </source>
</evidence>
<accession>A0A1J1IME7</accession>
<feature type="region of interest" description="Disordered" evidence="1">
    <location>
        <begin position="63"/>
        <end position="131"/>
    </location>
</feature>
<keyword evidence="2" id="KW-0732">Signal</keyword>
<name>A0A1J1IME7_9DIPT</name>
<reference evidence="3 4" key="1">
    <citation type="submission" date="2015-04" db="EMBL/GenBank/DDBJ databases">
        <authorList>
            <person name="Syromyatnikov M.Y."/>
            <person name="Popov V.N."/>
        </authorList>
    </citation>
    <scope>NUCLEOTIDE SEQUENCE [LARGE SCALE GENOMIC DNA]</scope>
</reference>
<organism evidence="3 4">
    <name type="scientific">Clunio marinus</name>
    <dbReference type="NCBI Taxonomy" id="568069"/>
    <lineage>
        <taxon>Eukaryota</taxon>
        <taxon>Metazoa</taxon>
        <taxon>Ecdysozoa</taxon>
        <taxon>Arthropoda</taxon>
        <taxon>Hexapoda</taxon>
        <taxon>Insecta</taxon>
        <taxon>Pterygota</taxon>
        <taxon>Neoptera</taxon>
        <taxon>Endopterygota</taxon>
        <taxon>Diptera</taxon>
        <taxon>Nematocera</taxon>
        <taxon>Chironomoidea</taxon>
        <taxon>Chironomidae</taxon>
        <taxon>Clunio</taxon>
    </lineage>
</organism>
<feature type="compositionally biased region" description="Polar residues" evidence="1">
    <location>
        <begin position="77"/>
        <end position="92"/>
    </location>
</feature>
<gene>
    <name evidence="3" type="ORF">CLUMA_CG012952</name>
</gene>